<dbReference type="SUPFAM" id="SSF50475">
    <property type="entry name" value="FMN-binding split barrel"/>
    <property type="match status" value="1"/>
</dbReference>
<proteinExistence type="predicted"/>
<dbReference type="RefSeq" id="WP_103944185.1">
    <property type="nucleotide sequence ID" value="NZ_FNVO01000028.1"/>
</dbReference>
<dbReference type="OrthoDB" id="3212118at2"/>
<dbReference type="InterPro" id="IPR012349">
    <property type="entry name" value="Split_barrel_FMN-bd"/>
</dbReference>
<protein>
    <submittedName>
        <fullName evidence="1">Nitroimidazol reductase NimA, pyridoxamine 5'-phosphate oxidase superfamily</fullName>
    </submittedName>
</protein>
<dbReference type="Pfam" id="PF12900">
    <property type="entry name" value="Pyridox_ox_2"/>
    <property type="match status" value="1"/>
</dbReference>
<sequence>MPYDSGGLEILDPEECRTLLAKVPLGRIVFTHRALPAVQPVNFILDGGDVVIRTGEGSKLAAAARNAIVAFEADDFDADARTGWSVVVIGPARVVSDPEETARLRDLPLRPWAPGRREAFIRIRPALISGRRTPETLPT</sequence>
<accession>A0A1H6E0Y3</accession>
<organism evidence="1 2">
    <name type="scientific">Thermomonospora echinospora</name>
    <dbReference type="NCBI Taxonomy" id="1992"/>
    <lineage>
        <taxon>Bacteria</taxon>
        <taxon>Bacillati</taxon>
        <taxon>Actinomycetota</taxon>
        <taxon>Actinomycetes</taxon>
        <taxon>Streptosporangiales</taxon>
        <taxon>Thermomonosporaceae</taxon>
        <taxon>Thermomonospora</taxon>
    </lineage>
</organism>
<dbReference type="InterPro" id="IPR024747">
    <property type="entry name" value="Pyridox_Oxase-rel"/>
</dbReference>
<name>A0A1H6E0Y3_9ACTN</name>
<dbReference type="Proteomes" id="UP000236723">
    <property type="component" value="Unassembled WGS sequence"/>
</dbReference>
<dbReference type="AlphaFoldDB" id="A0A1H6E0Y3"/>
<evidence type="ECO:0000313" key="1">
    <source>
        <dbReference type="EMBL" id="SEG91250.1"/>
    </source>
</evidence>
<dbReference type="Gene3D" id="2.30.110.10">
    <property type="entry name" value="Electron Transport, Fmn-binding Protein, Chain A"/>
    <property type="match status" value="1"/>
</dbReference>
<reference evidence="2" key="1">
    <citation type="submission" date="2016-10" db="EMBL/GenBank/DDBJ databases">
        <authorList>
            <person name="Varghese N."/>
            <person name="Submissions S."/>
        </authorList>
    </citation>
    <scope>NUCLEOTIDE SEQUENCE [LARGE SCALE GENOMIC DNA]</scope>
    <source>
        <strain evidence="2">DSM 43163</strain>
    </source>
</reference>
<keyword evidence="2" id="KW-1185">Reference proteome</keyword>
<evidence type="ECO:0000313" key="2">
    <source>
        <dbReference type="Proteomes" id="UP000236723"/>
    </source>
</evidence>
<gene>
    <name evidence="1" type="ORF">SAMN04489712_12872</name>
</gene>
<dbReference type="EMBL" id="FNVO01000028">
    <property type="protein sequence ID" value="SEG91250.1"/>
    <property type="molecule type" value="Genomic_DNA"/>
</dbReference>